<dbReference type="InterPro" id="IPR036470">
    <property type="entry name" value="Elicitin_sf"/>
</dbReference>
<dbReference type="Proteomes" id="UP000283543">
    <property type="component" value="Unassembled WGS sequence"/>
</dbReference>
<dbReference type="GO" id="GO:0005576">
    <property type="term" value="C:extracellular region"/>
    <property type="evidence" value="ECO:0007669"/>
    <property type="project" value="InterPro"/>
</dbReference>
<gene>
    <name evidence="2" type="ORF">DYB34_014077</name>
    <name evidence="1" type="ORF">DYB38_013993</name>
</gene>
<proteinExistence type="predicted"/>
<sequence length="136" mass="14739">MAPSEPQRRPVRGLCSPLTVQFASSSPPDTMKAIFALLVAAVATSSALAACSKTQIVAWKQSCDRLSTDQQKCDSRTCHRALHWLTDPEIRDCYVSLGLGPASDLNKYITLDEFCHASDVHALELEFAALVNGTSD</sequence>
<evidence type="ECO:0000313" key="2">
    <source>
        <dbReference type="EMBL" id="RHY72001.1"/>
    </source>
</evidence>
<reference evidence="3 4" key="1">
    <citation type="submission" date="2018-08" db="EMBL/GenBank/DDBJ databases">
        <title>Aphanomyces genome sequencing and annotation.</title>
        <authorList>
            <person name="Minardi D."/>
            <person name="Oidtmann B."/>
            <person name="Van Der Giezen M."/>
            <person name="Studholme D.J."/>
        </authorList>
    </citation>
    <scope>NUCLEOTIDE SEQUENCE [LARGE SCALE GENOMIC DNA]</scope>
    <source>
        <strain evidence="1 3">SA</strain>
        <strain evidence="2 4">Si</strain>
    </source>
</reference>
<organism evidence="1 3">
    <name type="scientific">Aphanomyces astaci</name>
    <name type="common">Crayfish plague agent</name>
    <dbReference type="NCBI Taxonomy" id="112090"/>
    <lineage>
        <taxon>Eukaryota</taxon>
        <taxon>Sar</taxon>
        <taxon>Stramenopiles</taxon>
        <taxon>Oomycota</taxon>
        <taxon>Saprolegniomycetes</taxon>
        <taxon>Saprolegniales</taxon>
        <taxon>Verrucalvaceae</taxon>
        <taxon>Aphanomyces</taxon>
    </lineage>
</organism>
<evidence type="ECO:0000313" key="4">
    <source>
        <dbReference type="Proteomes" id="UP000283543"/>
    </source>
</evidence>
<dbReference type="AlphaFoldDB" id="A0A397D747"/>
<dbReference type="EMBL" id="QUTC01005147">
    <property type="protein sequence ID" value="RHY59971.1"/>
    <property type="molecule type" value="Genomic_DNA"/>
</dbReference>
<comment type="caution">
    <text evidence="1">The sequence shown here is derived from an EMBL/GenBank/DDBJ whole genome shotgun (WGS) entry which is preliminary data.</text>
</comment>
<accession>A0A397D747</accession>
<dbReference type="EMBL" id="QUTB01002601">
    <property type="protein sequence ID" value="RHY72001.1"/>
    <property type="molecule type" value="Genomic_DNA"/>
</dbReference>
<dbReference type="SUPFAM" id="SSF48647">
    <property type="entry name" value="Fungal elicitin"/>
    <property type="match status" value="1"/>
</dbReference>
<name>A0A397D747_APHAT</name>
<evidence type="ECO:0000313" key="3">
    <source>
        <dbReference type="Proteomes" id="UP000265716"/>
    </source>
</evidence>
<protein>
    <submittedName>
        <fullName evidence="1">Uncharacterized protein</fullName>
    </submittedName>
</protein>
<dbReference type="Proteomes" id="UP000265716">
    <property type="component" value="Unassembled WGS sequence"/>
</dbReference>
<evidence type="ECO:0000313" key="1">
    <source>
        <dbReference type="EMBL" id="RHY59971.1"/>
    </source>
</evidence>